<evidence type="ECO:0000313" key="2">
    <source>
        <dbReference type="Proteomes" id="UP001161257"/>
    </source>
</evidence>
<dbReference type="AlphaFoldDB" id="A0AA37RLF0"/>
<reference evidence="1" key="1">
    <citation type="submission" date="2023-01" db="EMBL/GenBank/DDBJ databases">
        <title>Whole-genome sequence of Pseudomonas putida NBRC 14671.</title>
        <authorList>
            <person name="Morohoshi T."/>
            <person name="Someya N."/>
        </authorList>
    </citation>
    <scope>NUCLEOTIDE SEQUENCE</scope>
    <source>
        <strain evidence="1">NBRC 14671</strain>
    </source>
</reference>
<dbReference type="Proteomes" id="UP001161257">
    <property type="component" value="Unassembled WGS sequence"/>
</dbReference>
<gene>
    <name evidence="1" type="ORF">PPUN14671_47030</name>
</gene>
<dbReference type="EMBL" id="BSKJ01000013">
    <property type="protein sequence ID" value="GLO37866.1"/>
    <property type="molecule type" value="Genomic_DNA"/>
</dbReference>
<name>A0AA37RLF0_PSEPU</name>
<proteinExistence type="predicted"/>
<comment type="caution">
    <text evidence="1">The sequence shown here is derived from an EMBL/GenBank/DDBJ whole genome shotgun (WGS) entry which is preliminary data.</text>
</comment>
<evidence type="ECO:0000313" key="1">
    <source>
        <dbReference type="EMBL" id="GLO37866.1"/>
    </source>
</evidence>
<protein>
    <submittedName>
        <fullName evidence="1">Uncharacterized protein</fullName>
    </submittedName>
</protein>
<organism evidence="1 2">
    <name type="scientific">Pseudomonas putida</name>
    <name type="common">Arthrobacter siderocapsulatus</name>
    <dbReference type="NCBI Taxonomy" id="303"/>
    <lineage>
        <taxon>Bacteria</taxon>
        <taxon>Pseudomonadati</taxon>
        <taxon>Pseudomonadota</taxon>
        <taxon>Gammaproteobacteria</taxon>
        <taxon>Pseudomonadales</taxon>
        <taxon>Pseudomonadaceae</taxon>
        <taxon>Pseudomonas</taxon>
    </lineage>
</organism>
<accession>A0AA37RLF0</accession>
<sequence>MIAKMGNFFPISSEVYAHALASALLDELGNSHRAIKTLRNWTNASERTTKNWLAGANGPSGLHLIEIMRHSDAVLHIVLELAQRRSIVAVALLPALSQRLTETAELIDACLGPSPLSATS</sequence>